<comment type="caution">
    <text evidence="6">The sequence shown here is derived from an EMBL/GenBank/DDBJ whole genome shotgun (WGS) entry which is preliminary data.</text>
</comment>
<dbReference type="Proteomes" id="UP001221898">
    <property type="component" value="Unassembled WGS sequence"/>
</dbReference>
<dbReference type="GO" id="GO:0005829">
    <property type="term" value="C:cytosol"/>
    <property type="evidence" value="ECO:0007669"/>
    <property type="project" value="TreeGrafter"/>
</dbReference>
<dbReference type="PANTHER" id="PTHR10271:SF29">
    <property type="entry name" value="INTERFERON-INDUCED PROTEIN WITH TETRATRICOPEPTIDE REPEATS-RELATED"/>
    <property type="match status" value="1"/>
</dbReference>
<evidence type="ECO:0000256" key="5">
    <source>
        <dbReference type="ARBA" id="ARBA00038336"/>
    </source>
</evidence>
<gene>
    <name evidence="6" type="ORF">AAFF_G00025830</name>
</gene>
<comment type="similarity">
    <text evidence="5">Belongs to the IFIT family.</text>
</comment>
<name>A0AAD7S730_9TELE</name>
<reference evidence="6" key="1">
    <citation type="journal article" date="2023" name="Science">
        <title>Genome structures resolve the early diversification of teleost fishes.</title>
        <authorList>
            <person name="Parey E."/>
            <person name="Louis A."/>
            <person name="Montfort J."/>
            <person name="Bouchez O."/>
            <person name="Roques C."/>
            <person name="Iampietro C."/>
            <person name="Lluch J."/>
            <person name="Castinel A."/>
            <person name="Donnadieu C."/>
            <person name="Desvignes T."/>
            <person name="Floi Bucao C."/>
            <person name="Jouanno E."/>
            <person name="Wen M."/>
            <person name="Mejri S."/>
            <person name="Dirks R."/>
            <person name="Jansen H."/>
            <person name="Henkel C."/>
            <person name="Chen W.J."/>
            <person name="Zahm M."/>
            <person name="Cabau C."/>
            <person name="Klopp C."/>
            <person name="Thompson A.W."/>
            <person name="Robinson-Rechavi M."/>
            <person name="Braasch I."/>
            <person name="Lecointre G."/>
            <person name="Bobe J."/>
            <person name="Postlethwait J.H."/>
            <person name="Berthelot C."/>
            <person name="Roest Crollius H."/>
            <person name="Guiguen Y."/>
        </authorList>
    </citation>
    <scope>NUCLEOTIDE SEQUENCE</scope>
    <source>
        <strain evidence="6">NC1722</strain>
    </source>
</reference>
<keyword evidence="4" id="KW-0391">Immunity</keyword>
<protein>
    <recommendedName>
        <fullName evidence="8">Interferon-induced protein with tetratricopeptide repeats 5-like</fullName>
    </recommendedName>
</protein>
<proteinExistence type="inferred from homology"/>
<sequence>MGVPNNADLKAKLRKLECPFTWDIEKHEIEDLDNTSEKLLDRVKFCPRKYHGTYLNILAFVSHMKGNNESALEFLHKAEATLKADKQVPTAFLVTYANFAWVHYQSGNLGDVGTYLCKLEEICKGVPGSSQYSCTLPVVHGEKAWTFLRLGAKYYKRAKVNFQKALEGDPENVSFNIGYGVVLYRLEHMVQDDRLRSEESRRSEAVTQLRKALLLDPANAEVMVLLALKLQQSEESCELIKDALRLSPDVPQVMRYVAKYFRAERSTDASLEVLGRALEQAPNSSFLHHQIGLCHKQQLIEMLKEEREYHIRSPLKGAKVKECVHDFSKAVELKPTNIYAQVNLAEAYGDNQQLYEAEKIFTELLKDGSLREADRQHVCTAYGLFLMYKKKAQDRAIAEFKSAYQIKIQSRDRKQAGAKLAQLGNRAGAASQIQAFLRAEDKRISETEDLSAAFDRGMKFK</sequence>
<dbReference type="EMBL" id="JAINUG010000110">
    <property type="protein sequence ID" value="KAJ8396051.1"/>
    <property type="molecule type" value="Genomic_DNA"/>
</dbReference>
<evidence type="ECO:0008006" key="8">
    <source>
        <dbReference type="Google" id="ProtNLM"/>
    </source>
</evidence>
<evidence type="ECO:0000313" key="6">
    <source>
        <dbReference type="EMBL" id="KAJ8396051.1"/>
    </source>
</evidence>
<keyword evidence="7" id="KW-1185">Reference proteome</keyword>
<dbReference type="GO" id="GO:0051607">
    <property type="term" value="P:defense response to virus"/>
    <property type="evidence" value="ECO:0007669"/>
    <property type="project" value="TreeGrafter"/>
</dbReference>
<dbReference type="GO" id="GO:0045087">
    <property type="term" value="P:innate immune response"/>
    <property type="evidence" value="ECO:0007669"/>
    <property type="project" value="UniProtKB-KW"/>
</dbReference>
<dbReference type="FunFam" id="1.25.40.10:FF:000036">
    <property type="entry name" value="interferon-induced protein with tetratricopeptide repeats 5"/>
    <property type="match status" value="1"/>
</dbReference>
<dbReference type="PANTHER" id="PTHR10271">
    <property type="entry name" value="INTERFERON-INDUCED PROTEIN WITH TETRATRICOPEPTIDE REPEATS"/>
    <property type="match status" value="1"/>
</dbReference>
<evidence type="ECO:0000256" key="2">
    <source>
        <dbReference type="ARBA" id="ARBA00022737"/>
    </source>
</evidence>
<dbReference type="SUPFAM" id="SSF48452">
    <property type="entry name" value="TPR-like"/>
    <property type="match status" value="2"/>
</dbReference>
<evidence type="ECO:0000313" key="7">
    <source>
        <dbReference type="Proteomes" id="UP001221898"/>
    </source>
</evidence>
<dbReference type="AlphaFoldDB" id="A0AAD7S730"/>
<keyword evidence="2" id="KW-0677">Repeat</keyword>
<keyword evidence="3" id="KW-0802">TPR repeat</keyword>
<keyword evidence="1" id="KW-0399">Innate immunity</keyword>
<dbReference type="Gene3D" id="1.25.40.10">
    <property type="entry name" value="Tetratricopeptide repeat domain"/>
    <property type="match status" value="3"/>
</dbReference>
<organism evidence="6 7">
    <name type="scientific">Aldrovandia affinis</name>
    <dbReference type="NCBI Taxonomy" id="143900"/>
    <lineage>
        <taxon>Eukaryota</taxon>
        <taxon>Metazoa</taxon>
        <taxon>Chordata</taxon>
        <taxon>Craniata</taxon>
        <taxon>Vertebrata</taxon>
        <taxon>Euteleostomi</taxon>
        <taxon>Actinopterygii</taxon>
        <taxon>Neopterygii</taxon>
        <taxon>Teleostei</taxon>
        <taxon>Notacanthiformes</taxon>
        <taxon>Halosauridae</taxon>
        <taxon>Aldrovandia</taxon>
    </lineage>
</organism>
<accession>A0AAD7S730</accession>
<evidence type="ECO:0000256" key="4">
    <source>
        <dbReference type="ARBA" id="ARBA00022859"/>
    </source>
</evidence>
<evidence type="ECO:0000256" key="1">
    <source>
        <dbReference type="ARBA" id="ARBA00022588"/>
    </source>
</evidence>
<evidence type="ECO:0000256" key="3">
    <source>
        <dbReference type="ARBA" id="ARBA00022803"/>
    </source>
</evidence>
<dbReference type="InterPro" id="IPR011990">
    <property type="entry name" value="TPR-like_helical_dom_sf"/>
</dbReference>